<dbReference type="HOGENOM" id="CLU_2389376_0_0_1"/>
<dbReference type="GO" id="GO:0006406">
    <property type="term" value="P:mRNA export from nucleus"/>
    <property type="evidence" value="ECO:0007669"/>
    <property type="project" value="InterPro"/>
</dbReference>
<proteinExistence type="predicted"/>
<keyword evidence="3" id="KW-1185">Reference proteome</keyword>
<organism evidence="2 3">
    <name type="scientific">Leersia perrieri</name>
    <dbReference type="NCBI Taxonomy" id="77586"/>
    <lineage>
        <taxon>Eukaryota</taxon>
        <taxon>Viridiplantae</taxon>
        <taxon>Streptophyta</taxon>
        <taxon>Embryophyta</taxon>
        <taxon>Tracheophyta</taxon>
        <taxon>Spermatophyta</taxon>
        <taxon>Magnoliopsida</taxon>
        <taxon>Liliopsida</taxon>
        <taxon>Poales</taxon>
        <taxon>Poaceae</taxon>
        <taxon>BOP clade</taxon>
        <taxon>Oryzoideae</taxon>
        <taxon>Oryzeae</taxon>
        <taxon>Oryzinae</taxon>
        <taxon>Leersia</taxon>
    </lineage>
</organism>
<dbReference type="PANTHER" id="PTHR12514">
    <property type="entry name" value="ENHANCER OF YELLOW 2 TRANSCRIPTION FACTOR"/>
    <property type="match status" value="1"/>
</dbReference>
<dbReference type="GO" id="GO:0003713">
    <property type="term" value="F:transcription coactivator activity"/>
    <property type="evidence" value="ECO:0007669"/>
    <property type="project" value="InterPro"/>
</dbReference>
<evidence type="ECO:0000256" key="1">
    <source>
        <dbReference type="SAM" id="MobiDB-lite"/>
    </source>
</evidence>
<dbReference type="Pfam" id="PF10163">
    <property type="entry name" value="EnY2"/>
    <property type="match status" value="1"/>
</dbReference>
<accession>A0A0D9V9L4</accession>
<sequence>MELLRERLVECGWRDEMKALCRAYARKKGRSNVTVDDLIHVITPKGREGFSPVKQHKDQGSSSASSRLRLHYEQKPASNSAQCTMPSLCDSSLL</sequence>
<dbReference type="Gramene" id="LPERR01G36510.2">
    <property type="protein sequence ID" value="LPERR01G36510.2"/>
    <property type="gene ID" value="LPERR01G36510"/>
</dbReference>
<dbReference type="GO" id="GO:0005643">
    <property type="term" value="C:nuclear pore"/>
    <property type="evidence" value="ECO:0007669"/>
    <property type="project" value="InterPro"/>
</dbReference>
<dbReference type="InterPro" id="IPR018783">
    <property type="entry name" value="TF_ENY2"/>
</dbReference>
<reference evidence="2" key="3">
    <citation type="submission" date="2015-04" db="UniProtKB">
        <authorList>
            <consortium name="EnsemblPlants"/>
        </authorList>
    </citation>
    <scope>IDENTIFICATION</scope>
</reference>
<dbReference type="InterPro" id="IPR038212">
    <property type="entry name" value="TF_EnY2_sf"/>
</dbReference>
<dbReference type="eggNOG" id="KOG4479">
    <property type="taxonomic scope" value="Eukaryota"/>
</dbReference>
<dbReference type="GO" id="GO:0000124">
    <property type="term" value="C:SAGA complex"/>
    <property type="evidence" value="ECO:0007669"/>
    <property type="project" value="InterPro"/>
</dbReference>
<evidence type="ECO:0000313" key="3">
    <source>
        <dbReference type="Proteomes" id="UP000032180"/>
    </source>
</evidence>
<feature type="region of interest" description="Disordered" evidence="1">
    <location>
        <begin position="46"/>
        <end position="83"/>
    </location>
</feature>
<dbReference type="STRING" id="77586.A0A0D9V9L4"/>
<dbReference type="Gene3D" id="1.10.246.140">
    <property type="match status" value="1"/>
</dbReference>
<reference evidence="2 3" key="1">
    <citation type="submission" date="2012-08" db="EMBL/GenBank/DDBJ databases">
        <title>Oryza genome evolution.</title>
        <authorList>
            <person name="Wing R.A."/>
        </authorList>
    </citation>
    <scope>NUCLEOTIDE SEQUENCE</scope>
</reference>
<dbReference type="EnsemblPlants" id="LPERR01G36510.2">
    <property type="protein sequence ID" value="LPERR01G36510.2"/>
    <property type="gene ID" value="LPERR01G36510"/>
</dbReference>
<protein>
    <recommendedName>
        <fullName evidence="4">Transcription and mRNA export factor ENY2</fullName>
    </recommendedName>
</protein>
<evidence type="ECO:0008006" key="4">
    <source>
        <dbReference type="Google" id="ProtNLM"/>
    </source>
</evidence>
<evidence type="ECO:0000313" key="2">
    <source>
        <dbReference type="EnsemblPlants" id="LPERR01G36510.2"/>
    </source>
</evidence>
<name>A0A0D9V9L4_9ORYZ</name>
<dbReference type="Proteomes" id="UP000032180">
    <property type="component" value="Chromosome 1"/>
</dbReference>
<dbReference type="AlphaFoldDB" id="A0A0D9V9L4"/>
<reference evidence="3" key="2">
    <citation type="submission" date="2013-12" db="EMBL/GenBank/DDBJ databases">
        <authorList>
            <person name="Yu Y."/>
            <person name="Lee S."/>
            <person name="de Baynast K."/>
            <person name="Wissotski M."/>
            <person name="Liu L."/>
            <person name="Talag J."/>
            <person name="Goicoechea J."/>
            <person name="Angelova A."/>
            <person name="Jetty R."/>
            <person name="Kudrna D."/>
            <person name="Golser W."/>
            <person name="Rivera L."/>
            <person name="Zhang J."/>
            <person name="Wing R."/>
        </authorList>
    </citation>
    <scope>NUCLEOTIDE SEQUENCE</scope>
</reference>